<name>A0A6A6ZT33_9PLEO</name>
<dbReference type="PANTHER" id="PTHR42791:SF2">
    <property type="entry name" value="N-ACETYLTRANSFERASE DOMAIN-CONTAINING PROTEIN"/>
    <property type="match status" value="1"/>
</dbReference>
<dbReference type="InterPro" id="IPR000182">
    <property type="entry name" value="GNAT_dom"/>
</dbReference>
<accession>A0A6A6ZT33</accession>
<dbReference type="PROSITE" id="PS51186">
    <property type="entry name" value="GNAT"/>
    <property type="match status" value="1"/>
</dbReference>
<sequence length="245" mass="27269">MPFLLEVAQPDDAPRITQIHMDAFGSNAIIRAIHTAADKDLKDLRNAVEDKLLADMRDARITVLVVRDVKADKAGKVEVSAVNGNNDADARNIVGFAKWIHPYYPQDNYSPPLWSTPKSADWKVLRPWLDEVIKVEEAIIGQTPRYELTYLAVDTAYARKGIGTTLVQWALDRCDAEAFPAYVESTVEAVAFYEKLGFEIAGRISMDIKEVNGDEDAGFYEEVGCIYSPKNRTEVEVPEGMSGAK</sequence>
<evidence type="ECO:0000313" key="3">
    <source>
        <dbReference type="Proteomes" id="UP000799424"/>
    </source>
</evidence>
<dbReference type="Gene3D" id="3.40.630.30">
    <property type="match status" value="1"/>
</dbReference>
<dbReference type="EMBL" id="MU006231">
    <property type="protein sequence ID" value="KAF2823966.1"/>
    <property type="molecule type" value="Genomic_DNA"/>
</dbReference>
<dbReference type="SUPFAM" id="SSF55729">
    <property type="entry name" value="Acyl-CoA N-acyltransferases (Nat)"/>
    <property type="match status" value="1"/>
</dbReference>
<proteinExistence type="predicted"/>
<organism evidence="2 3">
    <name type="scientific">Ophiobolus disseminans</name>
    <dbReference type="NCBI Taxonomy" id="1469910"/>
    <lineage>
        <taxon>Eukaryota</taxon>
        <taxon>Fungi</taxon>
        <taxon>Dikarya</taxon>
        <taxon>Ascomycota</taxon>
        <taxon>Pezizomycotina</taxon>
        <taxon>Dothideomycetes</taxon>
        <taxon>Pleosporomycetidae</taxon>
        <taxon>Pleosporales</taxon>
        <taxon>Pleosporineae</taxon>
        <taxon>Phaeosphaeriaceae</taxon>
        <taxon>Ophiobolus</taxon>
    </lineage>
</organism>
<reference evidence="2" key="1">
    <citation type="journal article" date="2020" name="Stud. Mycol.">
        <title>101 Dothideomycetes genomes: a test case for predicting lifestyles and emergence of pathogens.</title>
        <authorList>
            <person name="Haridas S."/>
            <person name="Albert R."/>
            <person name="Binder M."/>
            <person name="Bloem J."/>
            <person name="Labutti K."/>
            <person name="Salamov A."/>
            <person name="Andreopoulos B."/>
            <person name="Baker S."/>
            <person name="Barry K."/>
            <person name="Bills G."/>
            <person name="Bluhm B."/>
            <person name="Cannon C."/>
            <person name="Castanera R."/>
            <person name="Culley D."/>
            <person name="Daum C."/>
            <person name="Ezra D."/>
            <person name="Gonzalez J."/>
            <person name="Henrissat B."/>
            <person name="Kuo A."/>
            <person name="Liang C."/>
            <person name="Lipzen A."/>
            <person name="Lutzoni F."/>
            <person name="Magnuson J."/>
            <person name="Mondo S."/>
            <person name="Nolan M."/>
            <person name="Ohm R."/>
            <person name="Pangilinan J."/>
            <person name="Park H.-J."/>
            <person name="Ramirez L."/>
            <person name="Alfaro M."/>
            <person name="Sun H."/>
            <person name="Tritt A."/>
            <person name="Yoshinaga Y."/>
            <person name="Zwiers L.-H."/>
            <person name="Turgeon B."/>
            <person name="Goodwin S."/>
            <person name="Spatafora J."/>
            <person name="Crous P."/>
            <person name="Grigoriev I."/>
        </authorList>
    </citation>
    <scope>NUCLEOTIDE SEQUENCE</scope>
    <source>
        <strain evidence="2">CBS 113818</strain>
    </source>
</reference>
<dbReference type="Proteomes" id="UP000799424">
    <property type="component" value="Unassembled WGS sequence"/>
</dbReference>
<dbReference type="Pfam" id="PF00583">
    <property type="entry name" value="Acetyltransf_1"/>
    <property type="match status" value="1"/>
</dbReference>
<dbReference type="AlphaFoldDB" id="A0A6A6ZT33"/>
<dbReference type="GO" id="GO:0016747">
    <property type="term" value="F:acyltransferase activity, transferring groups other than amino-acyl groups"/>
    <property type="evidence" value="ECO:0007669"/>
    <property type="project" value="InterPro"/>
</dbReference>
<keyword evidence="3" id="KW-1185">Reference proteome</keyword>
<dbReference type="OrthoDB" id="2832510at2759"/>
<dbReference type="CDD" id="cd04301">
    <property type="entry name" value="NAT_SF"/>
    <property type="match status" value="1"/>
</dbReference>
<dbReference type="InterPro" id="IPR016181">
    <property type="entry name" value="Acyl_CoA_acyltransferase"/>
</dbReference>
<dbReference type="InterPro" id="IPR052523">
    <property type="entry name" value="Trichothecene_AcTrans"/>
</dbReference>
<gene>
    <name evidence="2" type="ORF">CC86DRAFT_447568</name>
</gene>
<feature type="domain" description="N-acetyltransferase" evidence="1">
    <location>
        <begin position="91"/>
        <end position="226"/>
    </location>
</feature>
<protein>
    <submittedName>
        <fullName evidence="2">Acyl-CoA N-acyltransferase</fullName>
    </submittedName>
</protein>
<dbReference type="PANTHER" id="PTHR42791">
    <property type="entry name" value="GNAT FAMILY ACETYLTRANSFERASE"/>
    <property type="match status" value="1"/>
</dbReference>
<evidence type="ECO:0000259" key="1">
    <source>
        <dbReference type="PROSITE" id="PS51186"/>
    </source>
</evidence>
<evidence type="ECO:0000313" key="2">
    <source>
        <dbReference type="EMBL" id="KAF2823966.1"/>
    </source>
</evidence>